<accession>A0AAW7XH33</accession>
<dbReference type="RefSeq" id="WP_170870329.1">
    <property type="nucleotide sequence ID" value="NZ_CAXHZV010000001.1"/>
</dbReference>
<name>A0AAW7XH33_9GAMM</name>
<organism evidence="1 3">
    <name type="scientific">Neptunomonas phycophila</name>
    <dbReference type="NCBI Taxonomy" id="1572645"/>
    <lineage>
        <taxon>Bacteria</taxon>
        <taxon>Pseudomonadati</taxon>
        <taxon>Pseudomonadota</taxon>
        <taxon>Gammaproteobacteria</taxon>
        <taxon>Oceanospirillales</taxon>
        <taxon>Oceanospirillaceae</taxon>
        <taxon>Neptunomonas</taxon>
    </lineage>
</organism>
<dbReference type="Proteomes" id="UP001169862">
    <property type="component" value="Unassembled WGS sequence"/>
</dbReference>
<reference evidence="1" key="1">
    <citation type="submission" date="2023-07" db="EMBL/GenBank/DDBJ databases">
        <title>Genome content predicts the carbon catabolic preferences of heterotrophic bacteria.</title>
        <authorList>
            <person name="Gralka M."/>
        </authorList>
    </citation>
    <scope>NUCLEOTIDE SEQUENCE</scope>
    <source>
        <strain evidence="2">5G01</strain>
        <strain evidence="1">I2M16</strain>
    </source>
</reference>
<proteinExistence type="predicted"/>
<keyword evidence="4" id="KW-1185">Reference proteome</keyword>
<comment type="caution">
    <text evidence="1">The sequence shown here is derived from an EMBL/GenBank/DDBJ whole genome shotgun (WGS) entry which is preliminary data.</text>
</comment>
<evidence type="ECO:0000313" key="1">
    <source>
        <dbReference type="EMBL" id="MDO6452364.1"/>
    </source>
</evidence>
<evidence type="ECO:0000313" key="3">
    <source>
        <dbReference type="Proteomes" id="UP001169862"/>
    </source>
</evidence>
<evidence type="ECO:0000313" key="2">
    <source>
        <dbReference type="EMBL" id="MDP2521329.1"/>
    </source>
</evidence>
<dbReference type="EMBL" id="JAUOPG010000001">
    <property type="protein sequence ID" value="MDO6452364.1"/>
    <property type="molecule type" value="Genomic_DNA"/>
</dbReference>
<protein>
    <recommendedName>
        <fullName evidence="5">Transposase</fullName>
    </recommendedName>
</protein>
<dbReference type="AlphaFoldDB" id="A0AAW7XH33"/>
<gene>
    <name evidence="1" type="ORF">Q4490_02195</name>
    <name evidence="2" type="ORF">Q8W30_01995</name>
</gene>
<evidence type="ECO:0008006" key="5">
    <source>
        <dbReference type="Google" id="ProtNLM"/>
    </source>
</evidence>
<dbReference type="EMBL" id="JAUYVO010000001">
    <property type="protein sequence ID" value="MDP2521329.1"/>
    <property type="molecule type" value="Genomic_DNA"/>
</dbReference>
<dbReference type="Proteomes" id="UP001177341">
    <property type="component" value="Unassembled WGS sequence"/>
</dbReference>
<sequence>MDSKIRQPENWLEQQQSLLDAYIERVFESESIDDWFGAAHWYVDAISTLFGSNLKRT</sequence>
<evidence type="ECO:0000313" key="4">
    <source>
        <dbReference type="Proteomes" id="UP001177341"/>
    </source>
</evidence>